<dbReference type="Pfam" id="PF01098">
    <property type="entry name" value="FTSW_RODA_SPOVE"/>
    <property type="match status" value="1"/>
</dbReference>
<dbReference type="GeneID" id="77471991"/>
<reference evidence="9" key="1">
    <citation type="submission" date="2018-03" db="EMBL/GenBank/DDBJ databases">
        <title>Lachnoclostridium SNUG30370 gen.nov., sp.nov., isolated from human faeces.</title>
        <authorList>
            <person name="Seo B."/>
            <person name="Jeon K."/>
            <person name="Ko G."/>
        </authorList>
    </citation>
    <scope>NUCLEOTIDE SEQUENCE [LARGE SCALE GENOMIC DNA]</scope>
    <source>
        <strain evidence="9">SNUG30370</strain>
    </source>
</reference>
<evidence type="ECO:0000256" key="6">
    <source>
        <dbReference type="ARBA" id="ARBA00023136"/>
    </source>
</evidence>
<dbReference type="InterPro" id="IPR001182">
    <property type="entry name" value="FtsW/RodA"/>
</dbReference>
<dbReference type="Proteomes" id="UP000241201">
    <property type="component" value="Unassembled WGS sequence"/>
</dbReference>
<feature type="transmembrane region" description="Helical" evidence="7">
    <location>
        <begin position="220"/>
        <end position="240"/>
    </location>
</feature>
<dbReference type="GO" id="GO:0032153">
    <property type="term" value="C:cell division site"/>
    <property type="evidence" value="ECO:0007669"/>
    <property type="project" value="TreeGrafter"/>
</dbReference>
<keyword evidence="2" id="KW-1003">Cell membrane</keyword>
<comment type="subcellular location">
    <subcellularLocation>
        <location evidence="1">Cell membrane</location>
        <topology evidence="1">Multi-pass membrane protein</topology>
    </subcellularLocation>
</comment>
<evidence type="ECO:0000313" key="8">
    <source>
        <dbReference type="EMBL" id="PST35490.1"/>
    </source>
</evidence>
<feature type="transmembrane region" description="Helical" evidence="7">
    <location>
        <begin position="70"/>
        <end position="91"/>
    </location>
</feature>
<feature type="transmembrane region" description="Helical" evidence="7">
    <location>
        <begin position="97"/>
        <end position="120"/>
    </location>
</feature>
<dbReference type="GO" id="GO:0005886">
    <property type="term" value="C:plasma membrane"/>
    <property type="evidence" value="ECO:0007669"/>
    <property type="project" value="UniProtKB-SubCell"/>
</dbReference>
<keyword evidence="6 7" id="KW-0472">Membrane</keyword>
<feature type="transmembrane region" description="Helical" evidence="7">
    <location>
        <begin position="180"/>
        <end position="199"/>
    </location>
</feature>
<proteinExistence type="predicted"/>
<comment type="caution">
    <text evidence="8">The sequence shown here is derived from an EMBL/GenBank/DDBJ whole genome shotgun (WGS) entry which is preliminary data.</text>
</comment>
<gene>
    <name evidence="8" type="primary">ftsW</name>
    <name evidence="8" type="ORF">C7U55_12985</name>
</gene>
<evidence type="ECO:0000313" key="9">
    <source>
        <dbReference type="Proteomes" id="UP000241201"/>
    </source>
</evidence>
<dbReference type="NCBIfam" id="TIGR02614">
    <property type="entry name" value="ftsW"/>
    <property type="match status" value="1"/>
</dbReference>
<evidence type="ECO:0000256" key="1">
    <source>
        <dbReference type="ARBA" id="ARBA00004651"/>
    </source>
</evidence>
<feature type="transmembrane region" description="Helical" evidence="7">
    <location>
        <begin position="260"/>
        <end position="283"/>
    </location>
</feature>
<feature type="transmembrane region" description="Helical" evidence="7">
    <location>
        <begin position="141"/>
        <end position="174"/>
    </location>
</feature>
<dbReference type="PANTHER" id="PTHR30474:SF13">
    <property type="entry name" value="STAGE V SPORULATION PROTEIN E"/>
    <property type="match status" value="1"/>
</dbReference>
<dbReference type="PROSITE" id="PS00428">
    <property type="entry name" value="FTSW_RODA_SPOVE"/>
    <property type="match status" value="1"/>
</dbReference>
<accession>A0A2T3FJS0</accession>
<keyword evidence="5 7" id="KW-1133">Transmembrane helix</keyword>
<keyword evidence="3 7" id="KW-0812">Transmembrane</keyword>
<organism evidence="8 9">
    <name type="scientific">Faecalibacillus faecis</name>
    <dbReference type="NCBI Taxonomy" id="1982628"/>
    <lineage>
        <taxon>Bacteria</taxon>
        <taxon>Bacillati</taxon>
        <taxon>Bacillota</taxon>
        <taxon>Erysipelotrichia</taxon>
        <taxon>Erysipelotrichales</taxon>
        <taxon>Coprobacillaceae</taxon>
        <taxon>Faecalibacillus</taxon>
    </lineage>
</organism>
<evidence type="ECO:0000256" key="2">
    <source>
        <dbReference type="ARBA" id="ARBA00022475"/>
    </source>
</evidence>
<keyword evidence="9" id="KW-1185">Reference proteome</keyword>
<dbReference type="InterPro" id="IPR018365">
    <property type="entry name" value="Cell_cycle_FtsW-rel_CS"/>
</dbReference>
<dbReference type="GO" id="GO:0009252">
    <property type="term" value="P:peptidoglycan biosynthetic process"/>
    <property type="evidence" value="ECO:0007669"/>
    <property type="project" value="InterPro"/>
</dbReference>
<dbReference type="EMBL" id="PYLP01000034">
    <property type="protein sequence ID" value="PST35490.1"/>
    <property type="molecule type" value="Genomic_DNA"/>
</dbReference>
<dbReference type="RefSeq" id="WP_106988913.1">
    <property type="nucleotide sequence ID" value="NZ_JADPLM010000025.1"/>
</dbReference>
<protein>
    <submittedName>
        <fullName evidence="8">Putative lipid II flippase FtsW</fullName>
    </submittedName>
</protein>
<feature type="transmembrane region" description="Helical" evidence="7">
    <location>
        <begin position="335"/>
        <end position="354"/>
    </location>
</feature>
<evidence type="ECO:0000256" key="7">
    <source>
        <dbReference type="SAM" id="Phobius"/>
    </source>
</evidence>
<evidence type="ECO:0000256" key="4">
    <source>
        <dbReference type="ARBA" id="ARBA00022960"/>
    </source>
</evidence>
<dbReference type="GO" id="GO:0051301">
    <property type="term" value="P:cell division"/>
    <property type="evidence" value="ECO:0007669"/>
    <property type="project" value="InterPro"/>
</dbReference>
<feature type="transmembrane region" description="Helical" evidence="7">
    <location>
        <begin position="39"/>
        <end position="58"/>
    </location>
</feature>
<evidence type="ECO:0000256" key="5">
    <source>
        <dbReference type="ARBA" id="ARBA00022989"/>
    </source>
</evidence>
<keyword evidence="4" id="KW-0133">Cell shape</keyword>
<dbReference type="AlphaFoldDB" id="A0A2T3FJS0"/>
<dbReference type="InterPro" id="IPR013437">
    <property type="entry name" value="FtsW"/>
</dbReference>
<evidence type="ECO:0000256" key="3">
    <source>
        <dbReference type="ARBA" id="ARBA00022692"/>
    </source>
</evidence>
<dbReference type="PANTHER" id="PTHR30474">
    <property type="entry name" value="CELL CYCLE PROTEIN"/>
    <property type="match status" value="1"/>
</dbReference>
<dbReference type="GO" id="GO:0015648">
    <property type="term" value="F:lipid-linked peptidoglycan transporter activity"/>
    <property type="evidence" value="ECO:0007669"/>
    <property type="project" value="TreeGrafter"/>
</dbReference>
<dbReference type="GO" id="GO:0008360">
    <property type="term" value="P:regulation of cell shape"/>
    <property type="evidence" value="ECO:0007669"/>
    <property type="project" value="UniProtKB-KW"/>
</dbReference>
<feature type="transmembrane region" description="Helical" evidence="7">
    <location>
        <begin position="295"/>
        <end position="323"/>
    </location>
</feature>
<sequence length="357" mass="40183">MKKKKIILIVLIILVIGLTMVYSSSHIWAQYKENDALYYLKRQGLFMILGLILLFIFSKIDYHLYQKYSHLILIVSFLLLILVLIPGIGIVRGGSRSWFNLGLFALQPSEIFKIALIIYVSDYISHHYHQMKKLRYCLKPLIVMGLGFLLIMLQPDFGSGFVMCCSILVMIILTPFPFRYVVFLGCAGVIAIVLMILSAPYRLKRITAFLDPFQDPLGSGFQMIQSLYAIGPGGILGVGFDQSIQKHFYLPEPQTDFIFAIYLEEFGFIGGVLFILLYAYLFITCFNFSKECDDLFGSFLIIGITSMIGIQTMINLGVVVGLFPVTGVTLPLMSYGGTSLLVTLIEIGIIYNIIKSI</sequence>
<name>A0A2T3FJS0_9FIRM</name>